<evidence type="ECO:0000259" key="2">
    <source>
        <dbReference type="Pfam" id="PF05922"/>
    </source>
</evidence>
<dbReference type="FunFam" id="3.30.70.80:FF:000005">
    <property type="entry name" value="Proteinase inhibitor I2B"/>
    <property type="match status" value="1"/>
</dbReference>
<dbReference type="EMBL" id="JAABOA010000153">
    <property type="protein sequence ID" value="KAF9585596.1"/>
    <property type="molecule type" value="Genomic_DNA"/>
</dbReference>
<reference evidence="3" key="1">
    <citation type="journal article" date="2020" name="Fungal Divers.">
        <title>Resolving the Mortierellaceae phylogeny through synthesis of multi-gene phylogenetics and phylogenomics.</title>
        <authorList>
            <person name="Vandepol N."/>
            <person name="Liber J."/>
            <person name="Desiro A."/>
            <person name="Na H."/>
            <person name="Kennedy M."/>
            <person name="Barry K."/>
            <person name="Grigoriev I.V."/>
            <person name="Miller A.N."/>
            <person name="O'Donnell K."/>
            <person name="Stajich J.E."/>
            <person name="Bonito G."/>
        </authorList>
    </citation>
    <scope>NUCLEOTIDE SEQUENCE</scope>
    <source>
        <strain evidence="3">KOD1015</strain>
    </source>
</reference>
<evidence type="ECO:0000313" key="4">
    <source>
        <dbReference type="Proteomes" id="UP000780801"/>
    </source>
</evidence>
<protein>
    <recommendedName>
        <fullName evidence="2">Inhibitor I9 domain-containing protein</fullName>
    </recommendedName>
</protein>
<organism evidence="3 4">
    <name type="scientific">Lunasporangiospora selenospora</name>
    <dbReference type="NCBI Taxonomy" id="979761"/>
    <lineage>
        <taxon>Eukaryota</taxon>
        <taxon>Fungi</taxon>
        <taxon>Fungi incertae sedis</taxon>
        <taxon>Mucoromycota</taxon>
        <taxon>Mortierellomycotina</taxon>
        <taxon>Mortierellomycetes</taxon>
        <taxon>Mortierellales</taxon>
        <taxon>Mortierellaceae</taxon>
        <taxon>Lunasporangiospora</taxon>
    </lineage>
</organism>
<keyword evidence="4" id="KW-1185">Reference proteome</keyword>
<dbReference type="PANTHER" id="PTHR28288">
    <property type="entry name" value="PROTEASE B INHIBITOR 2"/>
    <property type="match status" value="1"/>
</dbReference>
<feature type="domain" description="Inhibitor I9" evidence="2">
    <location>
        <begin position="69"/>
        <end position="116"/>
    </location>
</feature>
<dbReference type="SUPFAM" id="SSF54897">
    <property type="entry name" value="Protease propeptides/inhibitors"/>
    <property type="match status" value="1"/>
</dbReference>
<evidence type="ECO:0000313" key="3">
    <source>
        <dbReference type="EMBL" id="KAF9585596.1"/>
    </source>
</evidence>
<dbReference type="Proteomes" id="UP000780801">
    <property type="component" value="Unassembled WGS sequence"/>
</dbReference>
<comment type="caution">
    <text evidence="3">The sequence shown here is derived from an EMBL/GenBank/DDBJ whole genome shotgun (WGS) entry which is preliminary data.</text>
</comment>
<gene>
    <name evidence="3" type="ORF">BGW38_001649</name>
</gene>
<dbReference type="InterPro" id="IPR037045">
    <property type="entry name" value="S8pro/Inhibitor_I9_sf"/>
</dbReference>
<evidence type="ECO:0000256" key="1">
    <source>
        <dbReference type="ARBA" id="ARBA00038069"/>
    </source>
</evidence>
<dbReference type="GO" id="GO:0042144">
    <property type="term" value="P:vacuole fusion, non-autophagic"/>
    <property type="evidence" value="ECO:0007669"/>
    <property type="project" value="TreeGrafter"/>
</dbReference>
<dbReference type="GO" id="GO:0004866">
    <property type="term" value="F:endopeptidase inhibitor activity"/>
    <property type="evidence" value="ECO:0007669"/>
    <property type="project" value="UniProtKB-ARBA"/>
</dbReference>
<dbReference type="AlphaFoldDB" id="A0A9P6KHW2"/>
<dbReference type="InterPro" id="IPR010259">
    <property type="entry name" value="S8pro/Inhibitor_I9"/>
</dbReference>
<comment type="similarity">
    <text evidence="1">Belongs to the protease inhibitor I9 family.</text>
</comment>
<dbReference type="Pfam" id="PF05922">
    <property type="entry name" value="Inhibitor_I9"/>
    <property type="match status" value="1"/>
</dbReference>
<dbReference type="PANTHER" id="PTHR28288:SF2">
    <property type="entry name" value="PROTEASE B INHIBITOR 2"/>
    <property type="match status" value="1"/>
</dbReference>
<dbReference type="Gene3D" id="3.30.70.80">
    <property type="entry name" value="Peptidase S8 propeptide/proteinase inhibitor I9"/>
    <property type="match status" value="1"/>
</dbReference>
<dbReference type="OrthoDB" id="5518345at2759"/>
<name>A0A9P6KHW2_9FUNG</name>
<sequence length="127" mass="13410">MTAHSQNPIGANDLSNALSASVMPVGVNNPGGATASTLGLPQGEADANKVLVIFKEDTPPSEIENAIRNVESQGGRITQRYTSVMLGFAAQLPDNTVQSMASNPHVDYIEPDGQVSIYTQELLKSKN</sequence>
<accession>A0A9P6KHW2</accession>
<proteinExistence type="inferred from homology"/>
<dbReference type="InterPro" id="IPR052471">
    <property type="entry name" value="PBI_I9"/>
</dbReference>